<name>U6KYY7_EIMTE</name>
<evidence type="ECO:0000313" key="1">
    <source>
        <dbReference type="EMBL" id="CDJ41524.1"/>
    </source>
</evidence>
<dbReference type="InterPro" id="IPR012340">
    <property type="entry name" value="NA-bd_OB-fold"/>
</dbReference>
<accession>U6KYY7</accession>
<evidence type="ECO:0008006" key="3">
    <source>
        <dbReference type="Google" id="ProtNLM"/>
    </source>
</evidence>
<reference evidence="1" key="2">
    <citation type="submission" date="2013-10" db="EMBL/GenBank/DDBJ databases">
        <authorList>
            <person name="Aslett M."/>
        </authorList>
    </citation>
    <scope>NUCLEOTIDE SEQUENCE [LARGE SCALE GENOMIC DNA]</scope>
    <source>
        <strain evidence="1">Houghton</strain>
    </source>
</reference>
<dbReference type="RefSeq" id="XP_013232274.1">
    <property type="nucleotide sequence ID" value="XM_013376820.1"/>
</dbReference>
<gene>
    <name evidence="1" type="ORF">ETH_00007260</name>
</gene>
<dbReference type="VEuPathDB" id="ToxoDB:ETH_00007260"/>
<dbReference type="VEuPathDB" id="ToxoDB:ETH2_0903900"/>
<dbReference type="EMBL" id="HG675628">
    <property type="protein sequence ID" value="CDJ41524.1"/>
    <property type="molecule type" value="Genomic_DNA"/>
</dbReference>
<evidence type="ECO:0000313" key="2">
    <source>
        <dbReference type="Proteomes" id="UP000030747"/>
    </source>
</evidence>
<sequence>MCAYFPPDSNSGMPPPAAAASNFPVAGRLVRGCDLPAFSGKQVSLLGTLLQLQGSVASIRAVDGLDISCTLACPPTAALQSPVIACGEAQGTSLINCFRLIPLGGEIDKEAAEKVLAYMQHPGLQDLYTPAPVPPPQ</sequence>
<keyword evidence="2" id="KW-1185">Reference proteome</keyword>
<dbReference type="AlphaFoldDB" id="U6KYY7"/>
<reference evidence="1" key="1">
    <citation type="submission" date="2013-10" db="EMBL/GenBank/DDBJ databases">
        <title>Genomic analysis of the causative agents of coccidiosis in chickens.</title>
        <authorList>
            <person name="Reid A.J."/>
            <person name="Blake D."/>
            <person name="Billington K."/>
            <person name="Browne H."/>
            <person name="Dunn M."/>
            <person name="Hung S."/>
            <person name="Kawahara F."/>
            <person name="Miranda-Saavedra D."/>
            <person name="Mourier T."/>
            <person name="Nagra H."/>
            <person name="Otto T.D."/>
            <person name="Rawlings N."/>
            <person name="Sanchez A."/>
            <person name="Sanders M."/>
            <person name="Subramaniam C."/>
            <person name="Tay Y."/>
            <person name="Dear P."/>
            <person name="Doerig C."/>
            <person name="Gruber A."/>
            <person name="Parkinson J."/>
            <person name="Shirley M."/>
            <person name="Wan K.L."/>
            <person name="Berriman M."/>
            <person name="Tomley F."/>
            <person name="Pain A."/>
        </authorList>
    </citation>
    <scope>NUCLEOTIDE SEQUENCE [LARGE SCALE GENOMIC DNA]</scope>
    <source>
        <strain evidence="1">Houghton</strain>
    </source>
</reference>
<dbReference type="OMA" id="GNELTSC"/>
<dbReference type="Proteomes" id="UP000030747">
    <property type="component" value="Unassembled WGS sequence"/>
</dbReference>
<dbReference type="GeneID" id="25250654"/>
<dbReference type="OrthoDB" id="346317at2759"/>
<organism evidence="1 2">
    <name type="scientific">Eimeria tenella</name>
    <name type="common">Coccidian parasite</name>
    <dbReference type="NCBI Taxonomy" id="5802"/>
    <lineage>
        <taxon>Eukaryota</taxon>
        <taxon>Sar</taxon>
        <taxon>Alveolata</taxon>
        <taxon>Apicomplexa</taxon>
        <taxon>Conoidasida</taxon>
        <taxon>Coccidia</taxon>
        <taxon>Eucoccidiorida</taxon>
        <taxon>Eimeriorina</taxon>
        <taxon>Eimeriidae</taxon>
        <taxon>Eimeria</taxon>
    </lineage>
</organism>
<dbReference type="Gene3D" id="2.40.50.140">
    <property type="entry name" value="Nucleic acid-binding proteins"/>
    <property type="match status" value="1"/>
</dbReference>
<proteinExistence type="predicted"/>
<protein>
    <recommendedName>
        <fullName evidence="3">Replication factor A protein 3 domain-containing protein</fullName>
    </recommendedName>
</protein>